<accession>A0A017RVW9</accession>
<reference evidence="1 2" key="1">
    <citation type="journal article" date="2014" name="Genome Announc.">
        <title>Draft Genome Sequence of Fervidicella metallireducens Strain AeBT, an Iron-Reducing Thermoanaerobe from the Great Artesian Basin.</title>
        <authorList>
            <person name="Patel B.K."/>
        </authorList>
    </citation>
    <scope>NUCLEOTIDE SEQUENCE [LARGE SCALE GENOMIC DNA]</scope>
    <source>
        <strain evidence="1 2">AeB</strain>
    </source>
</reference>
<dbReference type="Proteomes" id="UP000019681">
    <property type="component" value="Unassembled WGS sequence"/>
</dbReference>
<dbReference type="RefSeq" id="WP_152539067.1">
    <property type="nucleotide sequence ID" value="NZ_AZQP01000012.1"/>
</dbReference>
<dbReference type="STRING" id="1403537.Q428_05490"/>
<organism evidence="1 2">
    <name type="scientific">Fervidicella metallireducens AeB</name>
    <dbReference type="NCBI Taxonomy" id="1403537"/>
    <lineage>
        <taxon>Bacteria</taxon>
        <taxon>Bacillati</taxon>
        <taxon>Bacillota</taxon>
        <taxon>Clostridia</taxon>
        <taxon>Eubacteriales</taxon>
        <taxon>Clostridiaceae</taxon>
        <taxon>Fervidicella</taxon>
    </lineage>
</organism>
<evidence type="ECO:0000313" key="2">
    <source>
        <dbReference type="Proteomes" id="UP000019681"/>
    </source>
</evidence>
<gene>
    <name evidence="1" type="ORF">Q428_05490</name>
</gene>
<dbReference type="EMBL" id="AZQP01000012">
    <property type="protein sequence ID" value="EYE88837.1"/>
    <property type="molecule type" value="Genomic_DNA"/>
</dbReference>
<proteinExistence type="predicted"/>
<comment type="caution">
    <text evidence="1">The sequence shown here is derived from an EMBL/GenBank/DDBJ whole genome shotgun (WGS) entry which is preliminary data.</text>
</comment>
<dbReference type="InterPro" id="IPR046141">
    <property type="entry name" value="DUF6143"/>
</dbReference>
<keyword evidence="2" id="KW-1185">Reference proteome</keyword>
<name>A0A017RVW9_9CLOT</name>
<protein>
    <submittedName>
        <fullName evidence="1">Uncharacterized protein</fullName>
    </submittedName>
</protein>
<sequence length="184" mass="20060">MSNGNYMGIYRTVNIPNSLYQSVEGRYFVGQTGFLNFGCCKNAWGALVNPSNSNVNIFVNVFTISNYSRLPFNAEIWLNSTLPDSGNSSNSVSPTNTTLNPAPCPRGKIVSAQIINGTPVNGVNVFNRIIPPETTIVSEEDGKFIIPPGGNFAIFLPSPAPENIIANIAFGWWEERIRQCSCCC</sequence>
<dbReference type="Pfam" id="PF19640">
    <property type="entry name" value="DUF6143"/>
    <property type="match status" value="1"/>
</dbReference>
<evidence type="ECO:0000313" key="1">
    <source>
        <dbReference type="EMBL" id="EYE88837.1"/>
    </source>
</evidence>
<dbReference type="AlphaFoldDB" id="A0A017RVW9"/>
<dbReference type="OrthoDB" id="2858798at2"/>